<evidence type="ECO:0000256" key="1">
    <source>
        <dbReference type="ARBA" id="ARBA00023015"/>
    </source>
</evidence>
<dbReference type="InterPro" id="IPR000843">
    <property type="entry name" value="HTH_LacI"/>
</dbReference>
<dbReference type="InterPro" id="IPR010982">
    <property type="entry name" value="Lambda_DNA-bd_dom_sf"/>
</dbReference>
<dbReference type="Gene3D" id="1.10.260.40">
    <property type="entry name" value="lambda repressor-like DNA-binding domains"/>
    <property type="match status" value="1"/>
</dbReference>
<accession>A0ABU0GKM1</accession>
<feature type="domain" description="HTH lacI-type" evidence="4">
    <location>
        <begin position="11"/>
        <end position="65"/>
    </location>
</feature>
<name>A0ABU0GKM1_9CELL</name>
<dbReference type="EMBL" id="JAUSVM010000001">
    <property type="protein sequence ID" value="MDQ0425907.1"/>
    <property type="molecule type" value="Genomic_DNA"/>
</dbReference>
<dbReference type="PROSITE" id="PS50932">
    <property type="entry name" value="HTH_LACI_2"/>
    <property type="match status" value="1"/>
</dbReference>
<organism evidence="5 6">
    <name type="scientific">Cellulomonas iranensis</name>
    <dbReference type="NCBI Taxonomy" id="76862"/>
    <lineage>
        <taxon>Bacteria</taxon>
        <taxon>Bacillati</taxon>
        <taxon>Actinomycetota</taxon>
        <taxon>Actinomycetes</taxon>
        <taxon>Micrococcales</taxon>
        <taxon>Cellulomonadaceae</taxon>
        <taxon>Cellulomonas</taxon>
    </lineage>
</organism>
<dbReference type="Proteomes" id="UP001240250">
    <property type="component" value="Unassembled WGS sequence"/>
</dbReference>
<keyword evidence="2 5" id="KW-0238">DNA-binding</keyword>
<dbReference type="InterPro" id="IPR046335">
    <property type="entry name" value="LacI/GalR-like_sensor"/>
</dbReference>
<dbReference type="PROSITE" id="PS00356">
    <property type="entry name" value="HTH_LACI_1"/>
    <property type="match status" value="1"/>
</dbReference>
<dbReference type="PANTHER" id="PTHR30146:SF109">
    <property type="entry name" value="HTH-TYPE TRANSCRIPTIONAL REGULATOR GALS"/>
    <property type="match status" value="1"/>
</dbReference>
<dbReference type="InterPro" id="IPR028082">
    <property type="entry name" value="Peripla_BP_I"/>
</dbReference>
<reference evidence="5 6" key="1">
    <citation type="submission" date="2023-07" db="EMBL/GenBank/DDBJ databases">
        <title>Sequencing the genomes of 1000 actinobacteria strains.</title>
        <authorList>
            <person name="Klenk H.-P."/>
        </authorList>
    </citation>
    <scope>NUCLEOTIDE SEQUENCE [LARGE SCALE GENOMIC DNA]</scope>
    <source>
        <strain evidence="5 6">DSM 14785</strain>
    </source>
</reference>
<sequence>MPSDHARPRKPSMQDVAQLADVSVQTVSRVLNDKPNVSEQTRERVQRAIQELDYHRNTAAVALVTQYSKVLGVVDCGMDRTGPYETIRAVHRAAHEAGYFVSFAHSPSLTAASVRSVLDSLLEQAVDGIVFVAPHYEALSVIHDLKVSVPTVVVAPSTRFPHHTVELDNQATARLAVDHLVSLSHRRLVHLAGPLDWVDANVRMEAWYHRVQRASLPVLPTFVGDWTARSGYERGRQIMREVAPTAIFAANDQMALGVLRALAVDGYRVPEDVSVIGFGDVDDAEFYSPPLTTIREDFDEVGRQSIAMLLDLVRGDERSSVLVEPELVVRRSTGPAPMPGA</sequence>
<keyword evidence="1" id="KW-0805">Transcription regulation</keyword>
<dbReference type="RefSeq" id="WP_070319064.1">
    <property type="nucleotide sequence ID" value="NZ_JAUSVM010000001.1"/>
</dbReference>
<evidence type="ECO:0000256" key="2">
    <source>
        <dbReference type="ARBA" id="ARBA00023125"/>
    </source>
</evidence>
<dbReference type="GO" id="GO:0003677">
    <property type="term" value="F:DNA binding"/>
    <property type="evidence" value="ECO:0007669"/>
    <property type="project" value="UniProtKB-KW"/>
</dbReference>
<proteinExistence type="predicted"/>
<evidence type="ECO:0000259" key="4">
    <source>
        <dbReference type="PROSITE" id="PS50932"/>
    </source>
</evidence>
<dbReference type="SUPFAM" id="SSF53822">
    <property type="entry name" value="Periplasmic binding protein-like I"/>
    <property type="match status" value="1"/>
</dbReference>
<comment type="caution">
    <text evidence="5">The sequence shown here is derived from an EMBL/GenBank/DDBJ whole genome shotgun (WGS) entry which is preliminary data.</text>
</comment>
<keyword evidence="6" id="KW-1185">Reference proteome</keyword>
<dbReference type="PANTHER" id="PTHR30146">
    <property type="entry name" value="LACI-RELATED TRANSCRIPTIONAL REPRESSOR"/>
    <property type="match status" value="1"/>
</dbReference>
<dbReference type="Pfam" id="PF13377">
    <property type="entry name" value="Peripla_BP_3"/>
    <property type="match status" value="1"/>
</dbReference>
<dbReference type="Gene3D" id="3.40.50.2300">
    <property type="match status" value="2"/>
</dbReference>
<dbReference type="CDD" id="cd01392">
    <property type="entry name" value="HTH_LacI"/>
    <property type="match status" value="1"/>
</dbReference>
<dbReference type="CDD" id="cd01574">
    <property type="entry name" value="PBP1_LacI"/>
    <property type="match status" value="1"/>
</dbReference>
<evidence type="ECO:0000256" key="3">
    <source>
        <dbReference type="ARBA" id="ARBA00023163"/>
    </source>
</evidence>
<protein>
    <submittedName>
        <fullName evidence="5">DNA-binding LacI/PurR family transcriptional regulator</fullName>
    </submittedName>
</protein>
<gene>
    <name evidence="5" type="ORF">JO380_002288</name>
</gene>
<dbReference type="Pfam" id="PF00356">
    <property type="entry name" value="LacI"/>
    <property type="match status" value="1"/>
</dbReference>
<dbReference type="SMART" id="SM00354">
    <property type="entry name" value="HTH_LACI"/>
    <property type="match status" value="1"/>
</dbReference>
<dbReference type="SUPFAM" id="SSF47413">
    <property type="entry name" value="lambda repressor-like DNA-binding domains"/>
    <property type="match status" value="1"/>
</dbReference>
<evidence type="ECO:0000313" key="5">
    <source>
        <dbReference type="EMBL" id="MDQ0425907.1"/>
    </source>
</evidence>
<keyword evidence="3" id="KW-0804">Transcription</keyword>
<evidence type="ECO:0000313" key="6">
    <source>
        <dbReference type="Proteomes" id="UP001240250"/>
    </source>
</evidence>